<name>A0ACA9LY54_9GLOM</name>
<accession>A0ACA9LY54</accession>
<reference evidence="1" key="1">
    <citation type="submission" date="2021-06" db="EMBL/GenBank/DDBJ databases">
        <authorList>
            <person name="Kallberg Y."/>
            <person name="Tangrot J."/>
            <person name="Rosling A."/>
        </authorList>
    </citation>
    <scope>NUCLEOTIDE SEQUENCE</scope>
    <source>
        <strain evidence="1">MA461A</strain>
    </source>
</reference>
<comment type="caution">
    <text evidence="1">The sequence shown here is derived from an EMBL/GenBank/DDBJ whole genome shotgun (WGS) entry which is preliminary data.</text>
</comment>
<proteinExistence type="predicted"/>
<dbReference type="Proteomes" id="UP000789920">
    <property type="component" value="Unassembled WGS sequence"/>
</dbReference>
<keyword evidence="2" id="KW-1185">Reference proteome</keyword>
<protein>
    <submittedName>
        <fullName evidence="1">11091_t:CDS:1</fullName>
    </submittedName>
</protein>
<organism evidence="1 2">
    <name type="scientific">Racocetra persica</name>
    <dbReference type="NCBI Taxonomy" id="160502"/>
    <lineage>
        <taxon>Eukaryota</taxon>
        <taxon>Fungi</taxon>
        <taxon>Fungi incertae sedis</taxon>
        <taxon>Mucoromycota</taxon>
        <taxon>Glomeromycotina</taxon>
        <taxon>Glomeromycetes</taxon>
        <taxon>Diversisporales</taxon>
        <taxon>Gigasporaceae</taxon>
        <taxon>Racocetra</taxon>
    </lineage>
</organism>
<gene>
    <name evidence="1" type="ORF">RPERSI_LOCUS4091</name>
</gene>
<sequence>MTENDDSTKIRRPKQNEAHEEHQRMTLPNRTIPKNDAIEELRNGKKIYDNLTYEFVEEVVLLLLLEL</sequence>
<evidence type="ECO:0000313" key="1">
    <source>
        <dbReference type="EMBL" id="CAG8554266.1"/>
    </source>
</evidence>
<evidence type="ECO:0000313" key="2">
    <source>
        <dbReference type="Proteomes" id="UP000789920"/>
    </source>
</evidence>
<dbReference type="EMBL" id="CAJVQC010005438">
    <property type="protein sequence ID" value="CAG8554266.1"/>
    <property type="molecule type" value="Genomic_DNA"/>
</dbReference>